<evidence type="ECO:0000313" key="1">
    <source>
        <dbReference type="EMBL" id="KKK70392.1"/>
    </source>
</evidence>
<proteinExistence type="predicted"/>
<protein>
    <submittedName>
        <fullName evidence="1">Uncharacterized protein</fullName>
    </submittedName>
</protein>
<gene>
    <name evidence="1" type="ORF">LCGC14_2924460</name>
</gene>
<dbReference type="AlphaFoldDB" id="A0A0F8XN06"/>
<sequence length="129" mass="14113">SHGKPGLFGAIVGRAEAYTMRLACIYALMDGSRSVKAEHLTAALALWEYVERTVRFIFGDATGDPMADTILRALRAQGPMTQTTINYLFGRNINADRIAKAISLLQEGDYVQSQTTETDGRPATTWSAK</sequence>
<name>A0A0F8XN06_9ZZZZ</name>
<reference evidence="1" key="1">
    <citation type="journal article" date="2015" name="Nature">
        <title>Complex archaea that bridge the gap between prokaryotes and eukaryotes.</title>
        <authorList>
            <person name="Spang A."/>
            <person name="Saw J.H."/>
            <person name="Jorgensen S.L."/>
            <person name="Zaremba-Niedzwiedzka K."/>
            <person name="Martijn J."/>
            <person name="Lind A.E."/>
            <person name="van Eijk R."/>
            <person name="Schleper C."/>
            <person name="Guy L."/>
            <person name="Ettema T.J."/>
        </authorList>
    </citation>
    <scope>NUCLEOTIDE SEQUENCE</scope>
</reference>
<accession>A0A0F8XN06</accession>
<comment type="caution">
    <text evidence="1">The sequence shown here is derived from an EMBL/GenBank/DDBJ whole genome shotgun (WGS) entry which is preliminary data.</text>
</comment>
<organism evidence="1">
    <name type="scientific">marine sediment metagenome</name>
    <dbReference type="NCBI Taxonomy" id="412755"/>
    <lineage>
        <taxon>unclassified sequences</taxon>
        <taxon>metagenomes</taxon>
        <taxon>ecological metagenomes</taxon>
    </lineage>
</organism>
<feature type="non-terminal residue" evidence="1">
    <location>
        <position position="1"/>
    </location>
</feature>
<dbReference type="EMBL" id="LAZR01058212">
    <property type="protein sequence ID" value="KKK70392.1"/>
    <property type="molecule type" value="Genomic_DNA"/>
</dbReference>